<dbReference type="PRINTS" id="PR00725">
    <property type="entry name" value="DADACBPTASE1"/>
</dbReference>
<evidence type="ECO:0000256" key="10">
    <source>
        <dbReference type="SAM" id="Phobius"/>
    </source>
</evidence>
<keyword evidence="10" id="KW-0472">Membrane</keyword>
<dbReference type="InterPro" id="IPR012338">
    <property type="entry name" value="Beta-lactam/transpept-like"/>
</dbReference>
<dbReference type="PANTHER" id="PTHR21581:SF33">
    <property type="entry name" value="D-ALANYL-D-ALANINE CARBOXYPEPTIDASE DACB"/>
    <property type="match status" value="1"/>
</dbReference>
<evidence type="ECO:0000259" key="11">
    <source>
        <dbReference type="Pfam" id="PF00768"/>
    </source>
</evidence>
<keyword evidence="12" id="KW-0121">Carboxypeptidase</keyword>
<sequence>MRCINKKRFAVLATLVAVNIACMGIFTGCSFMGKKDDSYNIALSSAGDSNNKINSFLGEGLCVTDEVNFGLEKVSSESAEEAGVFNVTKKEVTYSQNIYKKLYPASTTKILTAYIILKNANLNDVTTVSENAVKQAGDSSVCHLKAGDKVSVKTLLYGMMLESGNDAAIALAEYYSGSTTDFAKVMNRYASKLGATHSHFVNPNGLPADNHYTTLYDMYLIFNSAVKLSNFKEIVSTKEYTASYINANSKEVTQVWKNTNGYFKGTYSAPDGFTIIGGKTGTTNAAGHCLVLYSKNARNEDIISIVYGGKTKPDLYKFMTQILNEFGK</sequence>
<dbReference type="GO" id="GO:0008360">
    <property type="term" value="P:regulation of cell shape"/>
    <property type="evidence" value="ECO:0007669"/>
    <property type="project" value="UniProtKB-KW"/>
</dbReference>
<proteinExistence type="inferred from homology"/>
<comment type="similarity">
    <text evidence="1 9">Belongs to the peptidase S11 family.</text>
</comment>
<keyword evidence="4" id="KW-0133">Cell shape</keyword>
<name>A0A1H3F6R9_9FIRM</name>
<evidence type="ECO:0000256" key="7">
    <source>
        <dbReference type="PIRSR" id="PIRSR618044-1"/>
    </source>
</evidence>
<keyword evidence="10" id="KW-0812">Transmembrane</keyword>
<dbReference type="EMBL" id="FNPG01000004">
    <property type="protein sequence ID" value="SDX86537.1"/>
    <property type="molecule type" value="Genomic_DNA"/>
</dbReference>
<feature type="active site" description="Acyl-ester intermediate" evidence="7">
    <location>
        <position position="106"/>
    </location>
</feature>
<keyword evidence="13" id="KW-1185">Reference proteome</keyword>
<dbReference type="Pfam" id="PF00768">
    <property type="entry name" value="Peptidase_S11"/>
    <property type="match status" value="1"/>
</dbReference>
<evidence type="ECO:0000313" key="13">
    <source>
        <dbReference type="Proteomes" id="UP000183918"/>
    </source>
</evidence>
<keyword evidence="2" id="KW-0732">Signal</keyword>
<dbReference type="PROSITE" id="PS51257">
    <property type="entry name" value="PROKAR_LIPOPROTEIN"/>
    <property type="match status" value="1"/>
</dbReference>
<dbReference type="Proteomes" id="UP000183918">
    <property type="component" value="Unassembled WGS sequence"/>
</dbReference>
<dbReference type="GO" id="GO:0006508">
    <property type="term" value="P:proteolysis"/>
    <property type="evidence" value="ECO:0007669"/>
    <property type="project" value="InterPro"/>
</dbReference>
<feature type="binding site" evidence="8">
    <location>
        <position position="279"/>
    </location>
    <ligand>
        <name>substrate</name>
    </ligand>
</feature>
<dbReference type="OrthoDB" id="9791132at2"/>
<dbReference type="AlphaFoldDB" id="A0A1H3F6R9"/>
<evidence type="ECO:0000256" key="5">
    <source>
        <dbReference type="ARBA" id="ARBA00022984"/>
    </source>
</evidence>
<evidence type="ECO:0000256" key="8">
    <source>
        <dbReference type="PIRSR" id="PIRSR618044-2"/>
    </source>
</evidence>
<evidence type="ECO:0000256" key="3">
    <source>
        <dbReference type="ARBA" id="ARBA00022801"/>
    </source>
</evidence>
<dbReference type="InterPro" id="IPR001967">
    <property type="entry name" value="Peptidase_S11_N"/>
</dbReference>
<evidence type="ECO:0000256" key="1">
    <source>
        <dbReference type="ARBA" id="ARBA00007164"/>
    </source>
</evidence>
<keyword evidence="12" id="KW-0645">Protease</keyword>
<feature type="active site" description="Proton acceptor" evidence="7">
    <location>
        <position position="109"/>
    </location>
</feature>
<evidence type="ECO:0000256" key="4">
    <source>
        <dbReference type="ARBA" id="ARBA00022960"/>
    </source>
</evidence>
<protein>
    <submittedName>
        <fullName evidence="12">D-alanyl-D-alanine carboxypeptidase (Penicillin-binding protein 5/6)</fullName>
    </submittedName>
</protein>
<evidence type="ECO:0000256" key="2">
    <source>
        <dbReference type="ARBA" id="ARBA00022729"/>
    </source>
</evidence>
<evidence type="ECO:0000313" key="12">
    <source>
        <dbReference type="EMBL" id="SDX86537.1"/>
    </source>
</evidence>
<gene>
    <name evidence="12" type="ORF">SAMN02910414_00166</name>
</gene>
<feature type="transmembrane region" description="Helical" evidence="10">
    <location>
        <begin position="9"/>
        <end position="33"/>
    </location>
</feature>
<dbReference type="GO" id="GO:0009252">
    <property type="term" value="P:peptidoglycan biosynthetic process"/>
    <property type="evidence" value="ECO:0007669"/>
    <property type="project" value="UniProtKB-KW"/>
</dbReference>
<dbReference type="GO" id="GO:0071555">
    <property type="term" value="P:cell wall organization"/>
    <property type="evidence" value="ECO:0007669"/>
    <property type="project" value="UniProtKB-KW"/>
</dbReference>
<keyword evidence="3" id="KW-0378">Hydrolase</keyword>
<dbReference type="STRING" id="1122142.SAMN02910414_00166"/>
<organism evidence="12 13">
    <name type="scientific">Lachnobacterium bovis DSM 14045</name>
    <dbReference type="NCBI Taxonomy" id="1122142"/>
    <lineage>
        <taxon>Bacteria</taxon>
        <taxon>Bacillati</taxon>
        <taxon>Bacillota</taxon>
        <taxon>Clostridia</taxon>
        <taxon>Lachnospirales</taxon>
        <taxon>Lachnospiraceae</taxon>
        <taxon>Lachnobacterium</taxon>
    </lineage>
</organism>
<keyword evidence="6" id="KW-0961">Cell wall biogenesis/degradation</keyword>
<keyword evidence="10" id="KW-1133">Transmembrane helix</keyword>
<feature type="active site" evidence="7">
    <location>
        <position position="163"/>
    </location>
</feature>
<dbReference type="GO" id="GO:0009002">
    <property type="term" value="F:serine-type D-Ala-D-Ala carboxypeptidase activity"/>
    <property type="evidence" value="ECO:0007669"/>
    <property type="project" value="InterPro"/>
</dbReference>
<keyword evidence="5" id="KW-0573">Peptidoglycan synthesis</keyword>
<reference evidence="12 13" key="1">
    <citation type="submission" date="2016-10" db="EMBL/GenBank/DDBJ databases">
        <authorList>
            <person name="de Groot N.N."/>
        </authorList>
    </citation>
    <scope>NUCLEOTIDE SEQUENCE [LARGE SCALE GENOMIC DNA]</scope>
    <source>
        <strain evidence="12 13">DSM 14045</strain>
    </source>
</reference>
<accession>A0A1H3F6R9</accession>
<dbReference type="Gene3D" id="3.40.710.10">
    <property type="entry name" value="DD-peptidase/beta-lactamase superfamily"/>
    <property type="match status" value="1"/>
</dbReference>
<dbReference type="PANTHER" id="PTHR21581">
    <property type="entry name" value="D-ALANYL-D-ALANINE CARBOXYPEPTIDASE"/>
    <property type="match status" value="1"/>
</dbReference>
<evidence type="ECO:0000256" key="9">
    <source>
        <dbReference type="RuleBase" id="RU004016"/>
    </source>
</evidence>
<dbReference type="InterPro" id="IPR018044">
    <property type="entry name" value="Peptidase_S11"/>
</dbReference>
<feature type="domain" description="Peptidase S11 D-alanyl-D-alanine carboxypeptidase A N-terminal" evidence="11">
    <location>
        <begin position="79"/>
        <end position="310"/>
    </location>
</feature>
<dbReference type="RefSeq" id="WP_143470195.1">
    <property type="nucleotide sequence ID" value="NZ_FNPG01000004.1"/>
</dbReference>
<evidence type="ECO:0000256" key="6">
    <source>
        <dbReference type="ARBA" id="ARBA00023316"/>
    </source>
</evidence>
<dbReference type="SUPFAM" id="SSF56601">
    <property type="entry name" value="beta-lactamase/transpeptidase-like"/>
    <property type="match status" value="1"/>
</dbReference>